<dbReference type="SUPFAM" id="SSF55681">
    <property type="entry name" value="Class II aaRS and biotin synthetases"/>
    <property type="match status" value="1"/>
</dbReference>
<evidence type="ECO:0000256" key="8">
    <source>
        <dbReference type="HAMAP-Rule" id="MF_00254"/>
    </source>
</evidence>
<dbReference type="InterPro" id="IPR006194">
    <property type="entry name" value="Gly-tRNA-synth_heterodimer"/>
</dbReference>
<dbReference type="InterPro" id="IPR045864">
    <property type="entry name" value="aa-tRNA-synth_II/BPL/LPL"/>
</dbReference>
<evidence type="ECO:0000256" key="6">
    <source>
        <dbReference type="ARBA" id="ARBA00023146"/>
    </source>
</evidence>
<organism evidence="9">
    <name type="scientific">uncultured Elusimicrobia bacterium</name>
    <dbReference type="NCBI Taxonomy" id="699876"/>
    <lineage>
        <taxon>Bacteria</taxon>
        <taxon>Pseudomonadati</taxon>
        <taxon>Elusimicrobiota</taxon>
        <taxon>Elusimicrobia</taxon>
        <taxon>environmental samples</taxon>
    </lineage>
</organism>
<dbReference type="GO" id="GO:0005524">
    <property type="term" value="F:ATP binding"/>
    <property type="evidence" value="ECO:0007669"/>
    <property type="project" value="UniProtKB-UniRule"/>
</dbReference>
<dbReference type="PRINTS" id="PR01044">
    <property type="entry name" value="TRNASYNTHGA"/>
</dbReference>
<keyword evidence="5 8" id="KW-0648">Protein biosynthesis</keyword>
<comment type="similarity">
    <text evidence="1 8">Belongs to the class-II aminoacyl-tRNA synthetase family.</text>
</comment>
<accession>A0A650EM75</accession>
<evidence type="ECO:0000256" key="3">
    <source>
        <dbReference type="ARBA" id="ARBA00022741"/>
    </source>
</evidence>
<dbReference type="Gene3D" id="3.30.930.10">
    <property type="entry name" value="Bira Bifunctional Protein, Domain 2"/>
    <property type="match status" value="1"/>
</dbReference>
<dbReference type="GO" id="GO:0004820">
    <property type="term" value="F:glycine-tRNA ligase activity"/>
    <property type="evidence" value="ECO:0007669"/>
    <property type="project" value="UniProtKB-UniRule"/>
</dbReference>
<dbReference type="PROSITE" id="PS50861">
    <property type="entry name" value="AA_TRNA_LIGASE_II_GLYAB"/>
    <property type="match status" value="1"/>
</dbReference>
<dbReference type="InterPro" id="IPR002310">
    <property type="entry name" value="Gly-tRNA_ligase_asu"/>
</dbReference>
<keyword evidence="2 8" id="KW-0436">Ligase</keyword>
<dbReference type="PANTHER" id="PTHR30075:SF2">
    <property type="entry name" value="GLYCINE--TRNA LIGASE, CHLOROPLASTIC_MITOCHONDRIAL 2"/>
    <property type="match status" value="1"/>
</dbReference>
<evidence type="ECO:0000256" key="7">
    <source>
        <dbReference type="ARBA" id="ARBA00047937"/>
    </source>
</evidence>
<dbReference type="EC" id="6.1.1.14" evidence="8"/>
<reference evidence="9" key="1">
    <citation type="journal article" date="2020" name="J. ISSAAS">
        <title>Lactobacilli and other gastrointestinal microbiota of Peromyscus leucopus, reservoir host for agents of Lyme disease and other zoonoses in North America.</title>
        <authorList>
            <person name="Milovic A."/>
            <person name="Bassam K."/>
            <person name="Shao H."/>
            <person name="Chatzistamou I."/>
            <person name="Tufts D.M."/>
            <person name="Diuk-Wasser M."/>
            <person name="Barbour A.G."/>
        </authorList>
    </citation>
    <scope>NUCLEOTIDE SEQUENCE</scope>
    <source>
        <strain evidence="9">LL30</strain>
    </source>
</reference>
<dbReference type="Gene3D" id="1.20.58.180">
    <property type="entry name" value="Class II aaRS and biotin synthetases, domain 2"/>
    <property type="match status" value="1"/>
</dbReference>
<name>A0A650EM75_9BACT</name>
<keyword evidence="6 8" id="KW-0030">Aminoacyl-tRNA synthetase</keyword>
<gene>
    <name evidence="8 9" type="primary">glyQ</name>
    <name evidence="9" type="ORF">Elusimicrob1349_0120</name>
</gene>
<dbReference type="GO" id="GO:0005829">
    <property type="term" value="C:cytosol"/>
    <property type="evidence" value="ECO:0007669"/>
    <property type="project" value="TreeGrafter"/>
</dbReference>
<sequence length="293" mass="34250">MKYGMNFQDMISALNNYWTKQGCILVQPYDLEKGAGTYNPETFFGSLTKKPVNRAYVEPCRRPADGRYGENPNRLGKYYQYQVIMKPAPANIQEIYLNSLKAIGLDPKQHDVRWIEDDWQSPTLGASGVGWEIWLDGMEITQFTYFQNMAGYALNPITVEITYGLERIAMYCQKVDNVFDLRWNDEVTYRDVRHEEERQFSHYYFEETDPERLRRYIQECEEECFSLCKKGLYLPAYDDAMKLSQYFNMLEARGAISVSDRTNNITKIRNLAKACAKAYVESVEKKEEQEAAK</sequence>
<keyword evidence="8" id="KW-0963">Cytoplasm</keyword>
<dbReference type="AlphaFoldDB" id="A0A650EM75"/>
<dbReference type="NCBIfam" id="TIGR00388">
    <property type="entry name" value="glyQ"/>
    <property type="match status" value="1"/>
</dbReference>
<proteinExistence type="inferred from homology"/>
<comment type="subunit">
    <text evidence="8">Tetramer of two alpha and two beta subunits.</text>
</comment>
<dbReference type="PANTHER" id="PTHR30075">
    <property type="entry name" value="GLYCYL-TRNA SYNTHETASE"/>
    <property type="match status" value="1"/>
</dbReference>
<evidence type="ECO:0000256" key="5">
    <source>
        <dbReference type="ARBA" id="ARBA00022917"/>
    </source>
</evidence>
<dbReference type="NCBIfam" id="NF006827">
    <property type="entry name" value="PRK09348.1"/>
    <property type="match status" value="1"/>
</dbReference>
<evidence type="ECO:0000256" key="1">
    <source>
        <dbReference type="ARBA" id="ARBA00008226"/>
    </source>
</evidence>
<comment type="subcellular location">
    <subcellularLocation>
        <location evidence="8">Cytoplasm</location>
    </subcellularLocation>
</comment>
<dbReference type="EMBL" id="MN577571">
    <property type="protein sequence ID" value="QGT50542.1"/>
    <property type="molecule type" value="Genomic_DNA"/>
</dbReference>
<evidence type="ECO:0000256" key="2">
    <source>
        <dbReference type="ARBA" id="ARBA00022598"/>
    </source>
</evidence>
<dbReference type="Pfam" id="PF02091">
    <property type="entry name" value="tRNA-synt_2e"/>
    <property type="match status" value="1"/>
</dbReference>
<evidence type="ECO:0000256" key="4">
    <source>
        <dbReference type="ARBA" id="ARBA00022840"/>
    </source>
</evidence>
<dbReference type="HAMAP" id="MF_00254">
    <property type="entry name" value="Gly_tRNA_synth_alpha"/>
    <property type="match status" value="1"/>
</dbReference>
<keyword evidence="4 8" id="KW-0067">ATP-binding</keyword>
<protein>
    <recommendedName>
        <fullName evidence="8">Glycine--tRNA ligase alpha subunit</fullName>
        <ecNumber evidence="8">6.1.1.14</ecNumber>
    </recommendedName>
    <alternativeName>
        <fullName evidence="8">Glycyl-tRNA synthetase alpha subunit</fullName>
        <shortName evidence="8">GlyRS</shortName>
    </alternativeName>
</protein>
<comment type="catalytic activity">
    <reaction evidence="7 8">
        <text>tRNA(Gly) + glycine + ATP = glycyl-tRNA(Gly) + AMP + diphosphate</text>
        <dbReference type="Rhea" id="RHEA:16013"/>
        <dbReference type="Rhea" id="RHEA-COMP:9664"/>
        <dbReference type="Rhea" id="RHEA-COMP:9683"/>
        <dbReference type="ChEBI" id="CHEBI:30616"/>
        <dbReference type="ChEBI" id="CHEBI:33019"/>
        <dbReference type="ChEBI" id="CHEBI:57305"/>
        <dbReference type="ChEBI" id="CHEBI:78442"/>
        <dbReference type="ChEBI" id="CHEBI:78522"/>
        <dbReference type="ChEBI" id="CHEBI:456215"/>
        <dbReference type="EC" id="6.1.1.14"/>
    </reaction>
</comment>
<keyword evidence="3 8" id="KW-0547">Nucleotide-binding</keyword>
<evidence type="ECO:0000313" key="9">
    <source>
        <dbReference type="EMBL" id="QGT50542.1"/>
    </source>
</evidence>
<dbReference type="GO" id="GO:0006426">
    <property type="term" value="P:glycyl-tRNA aminoacylation"/>
    <property type="evidence" value="ECO:0007669"/>
    <property type="project" value="UniProtKB-UniRule"/>
</dbReference>